<gene>
    <name evidence="1" type="ORF">UW44_C0020G0005</name>
</gene>
<keyword evidence="1" id="KW-0378">Hydrolase</keyword>
<organism evidence="1 2">
    <name type="scientific">Candidatus Collierbacteria bacterium GW2011_GWB2_44_22</name>
    <dbReference type="NCBI Taxonomy" id="1618387"/>
    <lineage>
        <taxon>Bacteria</taxon>
        <taxon>Candidatus Collieribacteriota</taxon>
    </lineage>
</organism>
<dbReference type="Proteomes" id="UP000034006">
    <property type="component" value="Unassembled WGS sequence"/>
</dbReference>
<dbReference type="InterPro" id="IPR036412">
    <property type="entry name" value="HAD-like_sf"/>
</dbReference>
<dbReference type="InterPro" id="IPR041492">
    <property type="entry name" value="HAD_2"/>
</dbReference>
<dbReference type="SFLD" id="SFLDG01129">
    <property type="entry name" value="C1.5:_HAD__Beta-PGM__Phosphata"/>
    <property type="match status" value="1"/>
</dbReference>
<reference evidence="1 2" key="1">
    <citation type="journal article" date="2015" name="Nature">
        <title>rRNA introns, odd ribosomes, and small enigmatic genomes across a large radiation of phyla.</title>
        <authorList>
            <person name="Brown C.T."/>
            <person name="Hug L.A."/>
            <person name="Thomas B.C."/>
            <person name="Sharon I."/>
            <person name="Castelle C.J."/>
            <person name="Singh A."/>
            <person name="Wilkins M.J."/>
            <person name="Williams K.H."/>
            <person name="Banfield J.F."/>
        </authorList>
    </citation>
    <scope>NUCLEOTIDE SEQUENCE [LARGE SCALE GENOMIC DNA]</scope>
</reference>
<dbReference type="InterPro" id="IPR023198">
    <property type="entry name" value="PGP-like_dom2"/>
</dbReference>
<dbReference type="GO" id="GO:0006281">
    <property type="term" value="P:DNA repair"/>
    <property type="evidence" value="ECO:0007669"/>
    <property type="project" value="TreeGrafter"/>
</dbReference>
<dbReference type="STRING" id="1618387.UW44_C0020G0005"/>
<dbReference type="GO" id="GO:0008967">
    <property type="term" value="F:phosphoglycolate phosphatase activity"/>
    <property type="evidence" value="ECO:0007669"/>
    <property type="project" value="TreeGrafter"/>
</dbReference>
<dbReference type="Pfam" id="PF13419">
    <property type="entry name" value="HAD_2"/>
    <property type="match status" value="1"/>
</dbReference>
<dbReference type="GO" id="GO:0005829">
    <property type="term" value="C:cytosol"/>
    <property type="evidence" value="ECO:0007669"/>
    <property type="project" value="TreeGrafter"/>
</dbReference>
<sequence>MKYKYFLFDWDGSLADTLPIWFAGFIKIFANHGIVVTNETIGTEVIGDWGGPERLGISDREKFFVELETEVLDKLNSVKLNPGVFELLNQIKKNGGKIGVVTASRKKWVKEALRANGLRDMVDVFLGKEDVEYVKPDPEGILKALRLMRGKSEMAIMVGDNEKDVVAGRRAGVDTGLYFPKRYKEFYDERKQMNLRATYVIEDFYEMEKFV</sequence>
<dbReference type="EMBL" id="LCIH01000020">
    <property type="protein sequence ID" value="KKT50981.1"/>
    <property type="molecule type" value="Genomic_DNA"/>
</dbReference>
<evidence type="ECO:0000313" key="1">
    <source>
        <dbReference type="EMBL" id="KKT50981.1"/>
    </source>
</evidence>
<dbReference type="Gene3D" id="1.10.150.240">
    <property type="entry name" value="Putative phosphatase, domain 2"/>
    <property type="match status" value="1"/>
</dbReference>
<protein>
    <submittedName>
        <fullName evidence="1">HAD-superfamily hydrolase, subfamily IA, variant 3</fullName>
    </submittedName>
</protein>
<evidence type="ECO:0000313" key="2">
    <source>
        <dbReference type="Proteomes" id="UP000034006"/>
    </source>
</evidence>
<dbReference type="InterPro" id="IPR006439">
    <property type="entry name" value="HAD-SF_hydro_IA"/>
</dbReference>
<dbReference type="InterPro" id="IPR023214">
    <property type="entry name" value="HAD_sf"/>
</dbReference>
<dbReference type="NCBIfam" id="TIGR01549">
    <property type="entry name" value="HAD-SF-IA-v1"/>
    <property type="match status" value="1"/>
</dbReference>
<dbReference type="InterPro" id="IPR050155">
    <property type="entry name" value="HAD-like_hydrolase_sf"/>
</dbReference>
<name>A0A0G1HV28_9BACT</name>
<dbReference type="SFLD" id="SFLDS00003">
    <property type="entry name" value="Haloacid_Dehalogenase"/>
    <property type="match status" value="1"/>
</dbReference>
<dbReference type="AlphaFoldDB" id="A0A0G1HV28"/>
<dbReference type="PANTHER" id="PTHR43434:SF1">
    <property type="entry name" value="PHOSPHOGLYCOLATE PHOSPHATASE"/>
    <property type="match status" value="1"/>
</dbReference>
<dbReference type="PANTHER" id="PTHR43434">
    <property type="entry name" value="PHOSPHOGLYCOLATE PHOSPHATASE"/>
    <property type="match status" value="1"/>
</dbReference>
<proteinExistence type="predicted"/>
<dbReference type="Gene3D" id="3.40.50.1000">
    <property type="entry name" value="HAD superfamily/HAD-like"/>
    <property type="match status" value="1"/>
</dbReference>
<accession>A0A0G1HV28</accession>
<dbReference type="SUPFAM" id="SSF56784">
    <property type="entry name" value="HAD-like"/>
    <property type="match status" value="1"/>
</dbReference>
<comment type="caution">
    <text evidence="1">The sequence shown here is derived from an EMBL/GenBank/DDBJ whole genome shotgun (WGS) entry which is preliminary data.</text>
</comment>